<sequence length="119" mass="13517">MIGDTVALTVNAVGKTLSKINQDSYGAEYYLRETDREYRMKIRHSKQAPTATGKPVDRHNVELTCTILATSTTPSIVRTAYFVLVNEHDDVYLDNRYIAKALADWQSTANLDKVYIWES</sequence>
<protein>
    <submittedName>
        <fullName evidence="1">Coat protein</fullName>
    </submittedName>
</protein>
<reference evidence="1" key="2">
    <citation type="journal article" date="2022" name="Nat. Microbiol.">
        <title>RNA viromes from terrestrial sites across China expand environmental viral diversity.</title>
        <authorList>
            <person name="Chiapello M."/>
            <person name="Rodriguez-Romero J."/>
            <person name="Ayllon M.A."/>
            <person name="Turina M."/>
        </authorList>
    </citation>
    <scope>NUCLEOTIDE SEQUENCE</scope>
    <source>
        <strain evidence="1">R30-k141_750532</strain>
    </source>
</reference>
<name>A0ABY3SUJ7_9VIRU</name>
<dbReference type="Proteomes" id="UP001057883">
    <property type="component" value="Segment"/>
</dbReference>
<evidence type="ECO:0000313" key="1">
    <source>
        <dbReference type="EMBL" id="UJQ85849.1"/>
    </source>
</evidence>
<keyword evidence="1" id="KW-0167">Capsid protein</keyword>
<accession>A0ABY3SUJ7</accession>
<proteinExistence type="predicted"/>
<dbReference type="Gene3D" id="2.40.160.220">
    <property type="match status" value="1"/>
</dbReference>
<evidence type="ECO:0000313" key="2">
    <source>
        <dbReference type="Proteomes" id="UP001057883"/>
    </source>
</evidence>
<keyword evidence="2" id="KW-1185">Reference proteome</keyword>
<keyword evidence="1" id="KW-0946">Virion</keyword>
<dbReference type="GO" id="GO:0019028">
    <property type="term" value="C:viral capsid"/>
    <property type="evidence" value="ECO:0007669"/>
    <property type="project" value="UniProtKB-KW"/>
</dbReference>
<dbReference type="EMBL" id="MZ679803">
    <property type="protein sequence ID" value="UJQ85849.1"/>
    <property type="molecule type" value="Genomic_RNA"/>
</dbReference>
<organism evidence="1 2">
    <name type="scientific">Leviviridae sp</name>
    <dbReference type="NCBI Taxonomy" id="2027243"/>
    <lineage>
        <taxon>Viruses</taxon>
        <taxon>Riboviria</taxon>
        <taxon>Orthornavirae</taxon>
        <taxon>Lenarviricota</taxon>
        <taxon>Leviviricetes</taxon>
        <taxon>Norzivirales</taxon>
        <taxon>Fiersviridae</taxon>
    </lineage>
</organism>
<reference evidence="1" key="1">
    <citation type="submission" date="2021-05" db="EMBL/GenBank/DDBJ databases">
        <authorList>
            <person name="Chen Y.-M."/>
            <person name="Zhang Y.-Z."/>
        </authorList>
    </citation>
    <scope>NUCLEOTIDE SEQUENCE</scope>
    <source>
        <strain evidence="1">R30-k141_750532</strain>
    </source>
</reference>
<dbReference type="Pfam" id="PF22387">
    <property type="entry name" value="PhiCb5_coat"/>
    <property type="match status" value="1"/>
</dbReference>
<dbReference type="InterPro" id="IPR054457">
    <property type="entry name" value="PhiCb5_coat"/>
</dbReference>